<dbReference type="EMBL" id="JBHTCM010000025">
    <property type="protein sequence ID" value="MFC7335017.1"/>
    <property type="molecule type" value="Genomic_DNA"/>
</dbReference>
<accession>A0ABW2KY74</accession>
<dbReference type="SUPFAM" id="SSF56954">
    <property type="entry name" value="Outer membrane efflux proteins (OEP)"/>
    <property type="match status" value="1"/>
</dbReference>
<keyword evidence="4" id="KW-1185">Reference proteome</keyword>
<evidence type="ECO:0000256" key="2">
    <source>
        <dbReference type="RuleBase" id="RU362097"/>
    </source>
</evidence>
<gene>
    <name evidence="3" type="ORF">ACFQPS_17760</name>
</gene>
<keyword evidence="2" id="KW-0812">Transmembrane</keyword>
<protein>
    <submittedName>
        <fullName evidence="3">Efflux transporter outer membrane subunit</fullName>
    </submittedName>
</protein>
<keyword evidence="2" id="KW-0449">Lipoprotein</keyword>
<evidence type="ECO:0000313" key="4">
    <source>
        <dbReference type="Proteomes" id="UP001596456"/>
    </source>
</evidence>
<dbReference type="Proteomes" id="UP001596456">
    <property type="component" value="Unassembled WGS sequence"/>
</dbReference>
<dbReference type="Gene3D" id="1.20.1600.10">
    <property type="entry name" value="Outer membrane efflux proteins (OEP)"/>
    <property type="match status" value="1"/>
</dbReference>
<dbReference type="InterPro" id="IPR003423">
    <property type="entry name" value="OMP_efflux"/>
</dbReference>
<dbReference type="RefSeq" id="WP_377360556.1">
    <property type="nucleotide sequence ID" value="NZ_JBHTCM010000025.1"/>
</dbReference>
<dbReference type="NCBIfam" id="TIGR01845">
    <property type="entry name" value="outer_NodT"/>
    <property type="match status" value="1"/>
</dbReference>
<sequence length="467" mass="50641">MRLTILALSLALSACSLTPDPARPGLPVPDTYPSPATIADGGPAADLDWRVMFGDPRLQRLIELALRNNRDLRLAALNVEAVQAQYNIQRAARLPAVNATGGVTRQRIAADPQADPATAGRVQTQHNLDIGISAFEIDLFGRVRSLSDAAFARYLASEEGRRTVEIALVGTVADAYFAERLAQEQLDLARRTLDDWRQSLDLARRLKAADQNSGLDVAQAEGQVATAEADLEERARTLARATNALTLLVGTDLPGDLPPPWPLDERAVRTRLPAGLPSDLLTRRPDIRQAELNLVAANADIGAARAAFFPRLSLTTSLGYASPILGNLFNGEQRGWSFTPQITQPLFMGGQLRAELRLAEIRRSEAIADYERVIQTAFREVADGLAGSATYGRQIDAQNRTVASAERRLALSTLRYRAGLEGRLELLDAQRQLYAARQTRLDLKRDEIGNAISLYKALGGGGASAAD</sequence>
<reference evidence="4" key="1">
    <citation type="journal article" date="2019" name="Int. J. Syst. Evol. Microbiol.">
        <title>The Global Catalogue of Microorganisms (GCM) 10K type strain sequencing project: providing services to taxonomists for standard genome sequencing and annotation.</title>
        <authorList>
            <consortium name="The Broad Institute Genomics Platform"/>
            <consortium name="The Broad Institute Genome Sequencing Center for Infectious Disease"/>
            <person name="Wu L."/>
            <person name="Ma J."/>
        </authorList>
    </citation>
    <scope>NUCLEOTIDE SEQUENCE [LARGE SCALE GENOMIC DNA]</scope>
    <source>
        <strain evidence="4">CGMCC 1.16275</strain>
    </source>
</reference>
<evidence type="ECO:0000313" key="3">
    <source>
        <dbReference type="EMBL" id="MFC7335017.1"/>
    </source>
</evidence>
<evidence type="ECO:0000256" key="1">
    <source>
        <dbReference type="ARBA" id="ARBA00007613"/>
    </source>
</evidence>
<comment type="subcellular location">
    <subcellularLocation>
        <location evidence="2">Cell membrane</location>
        <topology evidence="2">Lipid-anchor</topology>
    </subcellularLocation>
</comment>
<feature type="signal peptide" evidence="2">
    <location>
        <begin position="1"/>
        <end position="18"/>
    </location>
</feature>
<dbReference type="Pfam" id="PF02321">
    <property type="entry name" value="OEP"/>
    <property type="match status" value="2"/>
</dbReference>
<dbReference type="PROSITE" id="PS51257">
    <property type="entry name" value="PROKAR_LIPOPROTEIN"/>
    <property type="match status" value="1"/>
</dbReference>
<dbReference type="InterPro" id="IPR010131">
    <property type="entry name" value="MdtP/NodT-like"/>
</dbReference>
<name>A0ABW2KY74_9PROT</name>
<comment type="similarity">
    <text evidence="1 2">Belongs to the outer membrane factor (OMF) (TC 1.B.17) family.</text>
</comment>
<dbReference type="PANTHER" id="PTHR30203:SF32">
    <property type="entry name" value="CATION EFFLUX SYSTEM PROTEIN CUSC"/>
    <property type="match status" value="1"/>
</dbReference>
<feature type="chain" id="PRO_5044991793" evidence="2">
    <location>
        <begin position="19"/>
        <end position="467"/>
    </location>
</feature>
<keyword evidence="2" id="KW-0564">Palmitate</keyword>
<keyword evidence="2" id="KW-1134">Transmembrane beta strand</keyword>
<comment type="caution">
    <text evidence="3">The sequence shown here is derived from an EMBL/GenBank/DDBJ whole genome shotgun (WGS) entry which is preliminary data.</text>
</comment>
<dbReference type="Gene3D" id="2.20.200.10">
    <property type="entry name" value="Outer membrane efflux proteins (OEP)"/>
    <property type="match status" value="1"/>
</dbReference>
<keyword evidence="2" id="KW-0732">Signal</keyword>
<dbReference type="PANTHER" id="PTHR30203">
    <property type="entry name" value="OUTER MEMBRANE CATION EFFLUX PROTEIN"/>
    <property type="match status" value="1"/>
</dbReference>
<organism evidence="3 4">
    <name type="scientific">Rhodocista pekingensis</name>
    <dbReference type="NCBI Taxonomy" id="201185"/>
    <lineage>
        <taxon>Bacteria</taxon>
        <taxon>Pseudomonadati</taxon>
        <taxon>Pseudomonadota</taxon>
        <taxon>Alphaproteobacteria</taxon>
        <taxon>Rhodospirillales</taxon>
        <taxon>Azospirillaceae</taxon>
        <taxon>Rhodocista</taxon>
    </lineage>
</organism>
<proteinExistence type="inferred from homology"/>
<keyword evidence="2" id="KW-0472">Membrane</keyword>